<dbReference type="Pfam" id="PF08281">
    <property type="entry name" value="Sigma70_r4_2"/>
    <property type="match status" value="1"/>
</dbReference>
<evidence type="ECO:0000313" key="3">
    <source>
        <dbReference type="Proteomes" id="UP000184394"/>
    </source>
</evidence>
<evidence type="ECO:0000259" key="1">
    <source>
        <dbReference type="Pfam" id="PF08281"/>
    </source>
</evidence>
<evidence type="ECO:0000313" key="2">
    <source>
        <dbReference type="EMBL" id="SHM93942.1"/>
    </source>
</evidence>
<dbReference type="GO" id="GO:0016987">
    <property type="term" value="F:sigma factor activity"/>
    <property type="evidence" value="ECO:0007669"/>
    <property type="project" value="InterPro"/>
</dbReference>
<dbReference type="InterPro" id="IPR014284">
    <property type="entry name" value="RNA_pol_sigma-70_dom"/>
</dbReference>
<dbReference type="Gene3D" id="1.10.10.10">
    <property type="entry name" value="Winged helix-like DNA-binding domain superfamily/Winged helix DNA-binding domain"/>
    <property type="match status" value="1"/>
</dbReference>
<dbReference type="Proteomes" id="UP000184394">
    <property type="component" value="Unassembled WGS sequence"/>
</dbReference>
<dbReference type="AlphaFoldDB" id="A0A1M7MSJ0"/>
<sequence length="99" mass="11624">MSKRNSYKDTFTGEADKGIRRILGCDKDEEGNTQRLRRVLLKVINNELTPRQKEIIMLYYFKNIDTSDISERLGVSPQAVSAAMSRARMRMFRILQYYI</sequence>
<dbReference type="SUPFAM" id="SSF88659">
    <property type="entry name" value="Sigma3 and sigma4 domains of RNA polymerase sigma factors"/>
    <property type="match status" value="1"/>
</dbReference>
<dbReference type="GO" id="GO:0003677">
    <property type="term" value="F:DNA binding"/>
    <property type="evidence" value="ECO:0007669"/>
    <property type="project" value="InterPro"/>
</dbReference>
<reference evidence="2 3" key="1">
    <citation type="submission" date="2016-11" db="EMBL/GenBank/DDBJ databases">
        <authorList>
            <person name="Jaros S."/>
            <person name="Januszkiewicz K."/>
            <person name="Wedrychowicz H."/>
        </authorList>
    </citation>
    <scope>NUCLEOTIDE SEQUENCE [LARGE SCALE GENOMIC DNA]</scope>
    <source>
        <strain evidence="2 3">Y1</strain>
    </source>
</reference>
<protein>
    <submittedName>
        <fullName evidence="2">RNA polymerase sigma-70 factor, ECF subfamily</fullName>
    </submittedName>
</protein>
<dbReference type="InterPro" id="IPR013249">
    <property type="entry name" value="RNA_pol_sigma70_r4_t2"/>
</dbReference>
<name>A0A1M7MSJ0_RUMFL</name>
<dbReference type="NCBIfam" id="TIGR02937">
    <property type="entry name" value="sigma70-ECF"/>
    <property type="match status" value="1"/>
</dbReference>
<proteinExistence type="predicted"/>
<dbReference type="OrthoDB" id="1822974at2"/>
<gene>
    <name evidence="2" type="ORF">SAMN04487860_1286</name>
</gene>
<organism evidence="2 3">
    <name type="scientific">Ruminococcus flavefaciens</name>
    <dbReference type="NCBI Taxonomy" id="1265"/>
    <lineage>
        <taxon>Bacteria</taxon>
        <taxon>Bacillati</taxon>
        <taxon>Bacillota</taxon>
        <taxon>Clostridia</taxon>
        <taxon>Eubacteriales</taxon>
        <taxon>Oscillospiraceae</taxon>
        <taxon>Ruminococcus</taxon>
    </lineage>
</organism>
<dbReference type="GO" id="GO:0006352">
    <property type="term" value="P:DNA-templated transcription initiation"/>
    <property type="evidence" value="ECO:0007669"/>
    <property type="project" value="InterPro"/>
</dbReference>
<dbReference type="EMBL" id="FRCT01000028">
    <property type="protein sequence ID" value="SHM93942.1"/>
    <property type="molecule type" value="Genomic_DNA"/>
</dbReference>
<feature type="domain" description="RNA polymerase sigma factor 70 region 4 type 2" evidence="1">
    <location>
        <begin position="46"/>
        <end position="91"/>
    </location>
</feature>
<dbReference type="InterPro" id="IPR036388">
    <property type="entry name" value="WH-like_DNA-bd_sf"/>
</dbReference>
<accession>A0A1M7MSJ0</accession>
<dbReference type="InterPro" id="IPR013324">
    <property type="entry name" value="RNA_pol_sigma_r3/r4-like"/>
</dbReference>